<proteinExistence type="inferred from homology"/>
<accession>A0AAW9Q137</accession>
<dbReference type="InterPro" id="IPR043504">
    <property type="entry name" value="Peptidase_S1_PA_chymotrypsin"/>
</dbReference>
<dbReference type="Gene3D" id="2.40.10.10">
    <property type="entry name" value="Trypsin-like serine proteases"/>
    <property type="match status" value="2"/>
</dbReference>
<reference evidence="5" key="1">
    <citation type="submission" date="2024-01" db="EMBL/GenBank/DDBJ databases">
        <title>Bank of Algae and Cyanobacteria of the Azores (BACA) strain genomes.</title>
        <authorList>
            <person name="Luz R."/>
            <person name="Cordeiro R."/>
            <person name="Fonseca A."/>
            <person name="Goncalves V."/>
        </authorList>
    </citation>
    <scope>NUCLEOTIDE SEQUENCE</scope>
    <source>
        <strain evidence="5">BACA0141</strain>
    </source>
</reference>
<comment type="caution">
    <text evidence="5">The sequence shown here is derived from an EMBL/GenBank/DDBJ whole genome shotgun (WGS) entry which is preliminary data.</text>
</comment>
<evidence type="ECO:0000313" key="5">
    <source>
        <dbReference type="EMBL" id="MEE3718323.1"/>
    </source>
</evidence>
<dbReference type="AlphaFoldDB" id="A0AAW9Q137"/>
<dbReference type="GO" id="GO:0004252">
    <property type="term" value="F:serine-type endopeptidase activity"/>
    <property type="evidence" value="ECO:0007669"/>
    <property type="project" value="InterPro"/>
</dbReference>
<gene>
    <name evidence="5" type="ORF">V2H45_16405</name>
</gene>
<dbReference type="PANTHER" id="PTHR22939">
    <property type="entry name" value="SERINE PROTEASE FAMILY S1C HTRA-RELATED"/>
    <property type="match status" value="1"/>
</dbReference>
<evidence type="ECO:0000313" key="6">
    <source>
        <dbReference type="Proteomes" id="UP001333818"/>
    </source>
</evidence>
<dbReference type="InterPro" id="IPR036034">
    <property type="entry name" value="PDZ_sf"/>
</dbReference>
<dbReference type="InterPro" id="IPR001940">
    <property type="entry name" value="Peptidase_S1C"/>
</dbReference>
<dbReference type="Gene3D" id="2.30.42.10">
    <property type="match status" value="1"/>
</dbReference>
<dbReference type="EC" id="3.4.21.-" evidence="5"/>
<dbReference type="SUPFAM" id="SSF50156">
    <property type="entry name" value="PDZ domain-like"/>
    <property type="match status" value="1"/>
</dbReference>
<evidence type="ECO:0000259" key="4">
    <source>
        <dbReference type="PROSITE" id="PS50106"/>
    </source>
</evidence>
<evidence type="ECO:0000256" key="2">
    <source>
        <dbReference type="ARBA" id="ARBA00022670"/>
    </source>
</evidence>
<organism evidence="5 6">
    <name type="scientific">Tumidithrix elongata BACA0141</name>
    <dbReference type="NCBI Taxonomy" id="2716417"/>
    <lineage>
        <taxon>Bacteria</taxon>
        <taxon>Bacillati</taxon>
        <taxon>Cyanobacteriota</taxon>
        <taxon>Cyanophyceae</taxon>
        <taxon>Pseudanabaenales</taxon>
        <taxon>Pseudanabaenaceae</taxon>
        <taxon>Tumidithrix</taxon>
        <taxon>Tumidithrix elongata</taxon>
    </lineage>
</organism>
<dbReference type="Proteomes" id="UP001333818">
    <property type="component" value="Unassembled WGS sequence"/>
</dbReference>
<dbReference type="InterPro" id="IPR001478">
    <property type="entry name" value="PDZ"/>
</dbReference>
<dbReference type="NCBIfam" id="NF041521">
    <property type="entry name" value="HhoA_HhoB_HtrA"/>
    <property type="match status" value="1"/>
</dbReference>
<evidence type="ECO:0000256" key="3">
    <source>
        <dbReference type="ARBA" id="ARBA00022801"/>
    </source>
</evidence>
<dbReference type="PANTHER" id="PTHR22939:SF129">
    <property type="entry name" value="SERINE PROTEASE HTRA2, MITOCHONDRIAL"/>
    <property type="match status" value="1"/>
</dbReference>
<dbReference type="InterPro" id="IPR048172">
    <property type="entry name" value="HhoA_HhoB_HtrA-like"/>
</dbReference>
<keyword evidence="6" id="KW-1185">Reference proteome</keyword>
<dbReference type="InterPro" id="IPR009003">
    <property type="entry name" value="Peptidase_S1_PA"/>
</dbReference>
<keyword evidence="3 5" id="KW-0378">Hydrolase</keyword>
<name>A0AAW9Q137_9CYAN</name>
<dbReference type="EMBL" id="JAZBJZ010000072">
    <property type="protein sequence ID" value="MEE3718323.1"/>
    <property type="molecule type" value="Genomic_DNA"/>
</dbReference>
<dbReference type="Pfam" id="PF13365">
    <property type="entry name" value="Trypsin_2"/>
    <property type="match status" value="1"/>
</dbReference>
<dbReference type="SUPFAM" id="SSF50494">
    <property type="entry name" value="Trypsin-like serine proteases"/>
    <property type="match status" value="1"/>
</dbReference>
<dbReference type="PRINTS" id="PR00834">
    <property type="entry name" value="PROTEASES2C"/>
</dbReference>
<sequence length="412" mass="43288">MRDSNKKSRYKQPLLYLALLVIGALIGALAVVAKTNLPSASVSTLPQIASISPAMATDSSATKVAAIPLPDANYNFIAQAVNRTGPAVVRINASRTVASEPLPDMLNDPFFRQFFGDEIRRAPKERIERGTGSGFIINKDGDIITNAHVVDGADKVTVILKDGRQLEGKVLGADPLTDVAVVKVSADNLPVVSLGSSQNLQPGEWAIAIGNPLGLDNTVTAGIISALGRSSGQIGVDKRVNFIQTDAAINPGNSGGPLLNQQGEVIGVNTAIIQGAQGLGFAIPIETAQRIAKQLIDNGKVTRAYLGIQMVTLDASTKKQINESENTPFKVTEEKGVLIAKVVPDSPAARAGLKTGDVITKVNGEEVLSADKVQQIVEGKSVGDRIQVEVKRTNQTITIAVEAGEFPKQSPG</sequence>
<protein>
    <submittedName>
        <fullName evidence="5">HhoA/HhoB/HtrA family serine endopeptidase</fullName>
        <ecNumber evidence="5">3.4.21.-</ecNumber>
    </submittedName>
</protein>
<dbReference type="RefSeq" id="WP_330484756.1">
    <property type="nucleotide sequence ID" value="NZ_JAZBJZ010000072.1"/>
</dbReference>
<comment type="similarity">
    <text evidence="1">Belongs to the peptidase S1C family.</text>
</comment>
<dbReference type="Pfam" id="PF13180">
    <property type="entry name" value="PDZ_2"/>
    <property type="match status" value="1"/>
</dbReference>
<keyword evidence="2" id="KW-0645">Protease</keyword>
<dbReference type="PROSITE" id="PS50106">
    <property type="entry name" value="PDZ"/>
    <property type="match status" value="1"/>
</dbReference>
<feature type="domain" description="PDZ" evidence="4">
    <location>
        <begin position="310"/>
        <end position="394"/>
    </location>
</feature>
<dbReference type="GO" id="GO:0006508">
    <property type="term" value="P:proteolysis"/>
    <property type="evidence" value="ECO:0007669"/>
    <property type="project" value="UniProtKB-KW"/>
</dbReference>
<evidence type="ECO:0000256" key="1">
    <source>
        <dbReference type="ARBA" id="ARBA00010541"/>
    </source>
</evidence>
<dbReference type="SMART" id="SM00228">
    <property type="entry name" value="PDZ"/>
    <property type="match status" value="1"/>
</dbReference>